<accession>A0ABW4HIZ9</accession>
<reference evidence="2" key="1">
    <citation type="journal article" date="2019" name="Int. J. Syst. Evol. Microbiol.">
        <title>The Global Catalogue of Microorganisms (GCM) 10K type strain sequencing project: providing services to taxonomists for standard genome sequencing and annotation.</title>
        <authorList>
            <consortium name="The Broad Institute Genomics Platform"/>
            <consortium name="The Broad Institute Genome Sequencing Center for Infectious Disease"/>
            <person name="Wu L."/>
            <person name="Ma J."/>
        </authorList>
    </citation>
    <scope>NUCLEOTIDE SEQUENCE [LARGE SCALE GENOMIC DNA]</scope>
    <source>
        <strain evidence="2">CCUG 70865</strain>
    </source>
</reference>
<comment type="caution">
    <text evidence="1">The sequence shown here is derived from an EMBL/GenBank/DDBJ whole genome shotgun (WGS) entry which is preliminary data.</text>
</comment>
<keyword evidence="2" id="KW-1185">Reference proteome</keyword>
<organism evidence="1 2">
    <name type="scientific">Flavobacterium artemisiae</name>
    <dbReference type="NCBI Taxonomy" id="2126556"/>
    <lineage>
        <taxon>Bacteria</taxon>
        <taxon>Pseudomonadati</taxon>
        <taxon>Bacteroidota</taxon>
        <taxon>Flavobacteriia</taxon>
        <taxon>Flavobacteriales</taxon>
        <taxon>Flavobacteriaceae</taxon>
        <taxon>Flavobacterium</taxon>
    </lineage>
</organism>
<evidence type="ECO:0000313" key="2">
    <source>
        <dbReference type="Proteomes" id="UP001597138"/>
    </source>
</evidence>
<sequence length="263" mass="30499">MEKVNFTRLELYELVWKFPISVIQKHYDVTRLGIKNACIKMEIPVPKSTYWLKFKYDKEQKRPLSNDYRGLQSIAVPTKKYEIKLRSTTKFSTLLSLSEAIKKDNTSLAKVPEELVNPKEIISKTKDFWNQNAISQNAITNADEVLFLNVSRENMPRALLFMDTLIKLLESRGHQFEKGRDNRGVVIIDNKTTLTISLREALKRIPPRVGEDSADYVFTGVFIFRVTLDSIQKEWRDGKILIEDQLSIITAKIELLAREENAF</sequence>
<dbReference type="Proteomes" id="UP001597138">
    <property type="component" value="Unassembled WGS sequence"/>
</dbReference>
<protein>
    <submittedName>
        <fullName evidence="1">Uncharacterized protein</fullName>
    </submittedName>
</protein>
<evidence type="ECO:0000313" key="1">
    <source>
        <dbReference type="EMBL" id="MFD1605456.1"/>
    </source>
</evidence>
<dbReference type="EMBL" id="JBHUDZ010000018">
    <property type="protein sequence ID" value="MFD1605456.1"/>
    <property type="molecule type" value="Genomic_DNA"/>
</dbReference>
<dbReference type="RefSeq" id="WP_379813276.1">
    <property type="nucleotide sequence ID" value="NZ_JBHUDZ010000018.1"/>
</dbReference>
<gene>
    <name evidence="1" type="ORF">ACFSC2_22160</name>
</gene>
<proteinExistence type="predicted"/>
<name>A0ABW4HIZ9_9FLAO</name>